<proteinExistence type="predicted"/>
<dbReference type="Proteomes" id="UP000887560">
    <property type="component" value="Unplaced"/>
</dbReference>
<accession>A0A915NJX8</accession>
<keyword evidence="1" id="KW-1185">Reference proteome</keyword>
<evidence type="ECO:0000313" key="2">
    <source>
        <dbReference type="WBParaSite" id="scf7180000417908.g1893"/>
    </source>
</evidence>
<dbReference type="AlphaFoldDB" id="A0A915NJX8"/>
<reference evidence="2" key="1">
    <citation type="submission" date="2022-11" db="UniProtKB">
        <authorList>
            <consortium name="WormBaseParasite"/>
        </authorList>
    </citation>
    <scope>IDENTIFICATION</scope>
</reference>
<dbReference type="WBParaSite" id="scf7180000417908.g1893">
    <property type="protein sequence ID" value="scf7180000417908.g1893"/>
    <property type="gene ID" value="scf7180000417908.g1893"/>
</dbReference>
<name>A0A915NJX8_9BILA</name>
<sequence>LSSYEVVDKQNKCSIRLINNNGYSQIYNLQVKKDNKIFEEKSVHSLIISGEYLVTFPKWGGWEECYENAHEFSEAIFEEINSIKAKVENLKKMALGIIPKTVSSAIFKPSSSSQPSLQIPLINKENE</sequence>
<protein>
    <submittedName>
        <fullName evidence="2">Uncharacterized protein</fullName>
    </submittedName>
</protein>
<evidence type="ECO:0000313" key="1">
    <source>
        <dbReference type="Proteomes" id="UP000887560"/>
    </source>
</evidence>
<organism evidence="1 2">
    <name type="scientific">Meloidogyne floridensis</name>
    <dbReference type="NCBI Taxonomy" id="298350"/>
    <lineage>
        <taxon>Eukaryota</taxon>
        <taxon>Metazoa</taxon>
        <taxon>Ecdysozoa</taxon>
        <taxon>Nematoda</taxon>
        <taxon>Chromadorea</taxon>
        <taxon>Rhabditida</taxon>
        <taxon>Tylenchina</taxon>
        <taxon>Tylenchomorpha</taxon>
        <taxon>Tylenchoidea</taxon>
        <taxon>Meloidogynidae</taxon>
        <taxon>Meloidogyninae</taxon>
        <taxon>Meloidogyne</taxon>
    </lineage>
</organism>